<dbReference type="Gene3D" id="1.10.357.10">
    <property type="entry name" value="Tetracycline Repressor, domain 2"/>
    <property type="match status" value="1"/>
</dbReference>
<dbReference type="SUPFAM" id="SSF48498">
    <property type="entry name" value="Tetracyclin repressor-like, C-terminal domain"/>
    <property type="match status" value="1"/>
</dbReference>
<evidence type="ECO:0000313" key="4">
    <source>
        <dbReference type="EMBL" id="MFC5997013.1"/>
    </source>
</evidence>
<dbReference type="InterPro" id="IPR036271">
    <property type="entry name" value="Tet_transcr_reg_TetR-rel_C_sf"/>
</dbReference>
<dbReference type="PANTHER" id="PTHR30055:SF237">
    <property type="entry name" value="TRANSCRIPTIONAL REPRESSOR MCE3R"/>
    <property type="match status" value="1"/>
</dbReference>
<gene>
    <name evidence="4" type="ORF">ACFQE5_22640</name>
</gene>
<dbReference type="PRINTS" id="PR00455">
    <property type="entry name" value="HTHTETR"/>
</dbReference>
<evidence type="ECO:0000256" key="2">
    <source>
        <dbReference type="PROSITE-ProRule" id="PRU00335"/>
    </source>
</evidence>
<dbReference type="EMBL" id="JBHSQW010000044">
    <property type="protein sequence ID" value="MFC5997013.1"/>
    <property type="molecule type" value="Genomic_DNA"/>
</dbReference>
<dbReference type="SUPFAM" id="SSF46689">
    <property type="entry name" value="Homeodomain-like"/>
    <property type="match status" value="1"/>
</dbReference>
<evidence type="ECO:0000313" key="5">
    <source>
        <dbReference type="Proteomes" id="UP001596302"/>
    </source>
</evidence>
<feature type="domain" description="HTH tetR-type" evidence="3">
    <location>
        <begin position="1"/>
        <end position="58"/>
    </location>
</feature>
<keyword evidence="5" id="KW-1185">Reference proteome</keyword>
<dbReference type="RefSeq" id="WP_379587909.1">
    <property type="nucleotide sequence ID" value="NZ_JBHSQW010000044.1"/>
</dbReference>
<name>A0ABW1J7Y8_9PSEU</name>
<dbReference type="InterPro" id="IPR009057">
    <property type="entry name" value="Homeodomain-like_sf"/>
</dbReference>
<keyword evidence="1 2" id="KW-0238">DNA-binding</keyword>
<comment type="caution">
    <text evidence="4">The sequence shown here is derived from an EMBL/GenBank/DDBJ whole genome shotgun (WGS) entry which is preliminary data.</text>
</comment>
<dbReference type="InterPro" id="IPR041490">
    <property type="entry name" value="KstR2_TetR_C"/>
</dbReference>
<dbReference type="InterPro" id="IPR001647">
    <property type="entry name" value="HTH_TetR"/>
</dbReference>
<protein>
    <submittedName>
        <fullName evidence="4">TetR/AcrR family transcriptional regulator</fullName>
    </submittedName>
</protein>
<organism evidence="4 5">
    <name type="scientific">Pseudonocardia hispaniensis</name>
    <dbReference type="NCBI Taxonomy" id="904933"/>
    <lineage>
        <taxon>Bacteria</taxon>
        <taxon>Bacillati</taxon>
        <taxon>Actinomycetota</taxon>
        <taxon>Actinomycetes</taxon>
        <taxon>Pseudonocardiales</taxon>
        <taxon>Pseudonocardiaceae</taxon>
        <taxon>Pseudonocardia</taxon>
    </lineage>
</organism>
<evidence type="ECO:0000256" key="1">
    <source>
        <dbReference type="ARBA" id="ARBA00023125"/>
    </source>
</evidence>
<dbReference type="InterPro" id="IPR050109">
    <property type="entry name" value="HTH-type_TetR-like_transc_reg"/>
</dbReference>
<accession>A0ABW1J7Y8</accession>
<dbReference type="PANTHER" id="PTHR30055">
    <property type="entry name" value="HTH-TYPE TRANSCRIPTIONAL REGULATOR RUTR"/>
    <property type="match status" value="1"/>
</dbReference>
<reference evidence="5" key="1">
    <citation type="journal article" date="2019" name="Int. J. Syst. Evol. Microbiol.">
        <title>The Global Catalogue of Microorganisms (GCM) 10K type strain sequencing project: providing services to taxonomists for standard genome sequencing and annotation.</title>
        <authorList>
            <consortium name="The Broad Institute Genomics Platform"/>
            <consortium name="The Broad Institute Genome Sequencing Center for Infectious Disease"/>
            <person name="Wu L."/>
            <person name="Ma J."/>
        </authorList>
    </citation>
    <scope>NUCLEOTIDE SEQUENCE [LARGE SCALE GENOMIC DNA]</scope>
    <source>
        <strain evidence="5">CCM 8391</strain>
    </source>
</reference>
<dbReference type="Pfam" id="PF00440">
    <property type="entry name" value="TetR_N"/>
    <property type="match status" value="1"/>
</dbReference>
<evidence type="ECO:0000259" key="3">
    <source>
        <dbReference type="PROSITE" id="PS50977"/>
    </source>
</evidence>
<dbReference type="Pfam" id="PF17932">
    <property type="entry name" value="TetR_C_24"/>
    <property type="match status" value="1"/>
</dbReference>
<proteinExistence type="predicted"/>
<feature type="DNA-binding region" description="H-T-H motif" evidence="2">
    <location>
        <begin position="21"/>
        <end position="40"/>
    </location>
</feature>
<dbReference type="PROSITE" id="PS50977">
    <property type="entry name" value="HTH_TETR_2"/>
    <property type="match status" value="1"/>
</dbReference>
<dbReference type="Proteomes" id="UP001596302">
    <property type="component" value="Unassembled WGS sequence"/>
</dbReference>
<sequence>MSDILNHASRAFYEHGFHGTTVRDIARRVGVTVPALYYHHENKEGILVAVLEAAIADLLPRGEAAVAEAGDDPVRQMANLVESIALHVTVRARLAALDSEYRYLSPGVRRGYAELRKRNEELMRSVIERGTEQGVFVVTDPAEATRALLGMLQAISRWYDESGPLTPAEVADRYVGLCLSALGAPTRAGRD</sequence>